<feature type="compositionally biased region" description="Polar residues" evidence="1">
    <location>
        <begin position="459"/>
        <end position="468"/>
    </location>
</feature>
<feature type="compositionally biased region" description="Basic and acidic residues" evidence="1">
    <location>
        <begin position="433"/>
        <end position="457"/>
    </location>
</feature>
<dbReference type="PANTHER" id="PTHR46655:SF1">
    <property type="entry name" value="HISTONE-LYSINE N-METHYLTRANSFERASE ATXR3"/>
    <property type="match status" value="1"/>
</dbReference>
<gene>
    <name evidence="3" type="ORF">HID58_018104</name>
</gene>
<feature type="compositionally biased region" description="Polar residues" evidence="1">
    <location>
        <begin position="617"/>
        <end position="631"/>
    </location>
</feature>
<dbReference type="InterPro" id="IPR001214">
    <property type="entry name" value="SET_dom"/>
</dbReference>
<dbReference type="PANTHER" id="PTHR46655">
    <property type="entry name" value="HISTONE-LYSINE N-METHYLTRANSFERASE ATXR3"/>
    <property type="match status" value="1"/>
</dbReference>
<dbReference type="PROSITE" id="PS50280">
    <property type="entry name" value="SET"/>
    <property type="match status" value="1"/>
</dbReference>
<evidence type="ECO:0000256" key="1">
    <source>
        <dbReference type="SAM" id="MobiDB-lite"/>
    </source>
</evidence>
<feature type="region of interest" description="Disordered" evidence="1">
    <location>
        <begin position="404"/>
        <end position="631"/>
    </location>
</feature>
<evidence type="ECO:0000259" key="2">
    <source>
        <dbReference type="PROSITE" id="PS50280"/>
    </source>
</evidence>
<dbReference type="Pfam" id="PF00856">
    <property type="entry name" value="SET"/>
    <property type="match status" value="1"/>
</dbReference>
<feature type="region of interest" description="Disordered" evidence="1">
    <location>
        <begin position="1020"/>
        <end position="1053"/>
    </location>
</feature>
<protein>
    <recommendedName>
        <fullName evidence="2">SET domain-containing protein</fullName>
    </recommendedName>
</protein>
<feature type="compositionally biased region" description="Basic and acidic residues" evidence="1">
    <location>
        <begin position="1"/>
        <end position="25"/>
    </location>
</feature>
<feature type="domain" description="SET" evidence="2">
    <location>
        <begin position="1907"/>
        <end position="2046"/>
    </location>
</feature>
<dbReference type="Pfam" id="PF19633">
    <property type="entry name" value="SDG2_C"/>
    <property type="match status" value="1"/>
</dbReference>
<feature type="compositionally biased region" description="Polar residues" evidence="1">
    <location>
        <begin position="164"/>
        <end position="178"/>
    </location>
</feature>
<feature type="compositionally biased region" description="Basic and acidic residues" evidence="1">
    <location>
        <begin position="1708"/>
        <end position="1723"/>
    </location>
</feature>
<feature type="region of interest" description="Disordered" evidence="1">
    <location>
        <begin position="1680"/>
        <end position="1723"/>
    </location>
</feature>
<feature type="compositionally biased region" description="Basic residues" evidence="1">
    <location>
        <begin position="535"/>
        <end position="550"/>
    </location>
</feature>
<dbReference type="SMART" id="SM00317">
    <property type="entry name" value="SET"/>
    <property type="match status" value="1"/>
</dbReference>
<evidence type="ECO:0000313" key="3">
    <source>
        <dbReference type="EMBL" id="KAH0925848.1"/>
    </source>
</evidence>
<feature type="region of interest" description="Disordered" evidence="1">
    <location>
        <begin position="883"/>
        <end position="906"/>
    </location>
</feature>
<reference evidence="3 4" key="1">
    <citation type="submission" date="2021-05" db="EMBL/GenBank/DDBJ databases">
        <title>Genome Assembly of Synthetic Allotetraploid Brassica napus Reveals Homoeologous Exchanges between Subgenomes.</title>
        <authorList>
            <person name="Davis J.T."/>
        </authorList>
    </citation>
    <scope>NUCLEOTIDE SEQUENCE [LARGE SCALE GENOMIC DNA]</scope>
    <source>
        <strain evidence="4">cv. Da-Ae</strain>
        <tissue evidence="3">Seedling</tissue>
    </source>
</reference>
<feature type="compositionally biased region" description="Basic and acidic residues" evidence="1">
    <location>
        <begin position="407"/>
        <end position="421"/>
    </location>
</feature>
<feature type="compositionally biased region" description="Basic and acidic residues" evidence="1">
    <location>
        <begin position="236"/>
        <end position="248"/>
    </location>
</feature>
<dbReference type="InterPro" id="IPR046341">
    <property type="entry name" value="SET_dom_sf"/>
</dbReference>
<feature type="region of interest" description="Disordered" evidence="1">
    <location>
        <begin position="122"/>
        <end position="248"/>
    </location>
</feature>
<dbReference type="InterPro" id="IPR045606">
    <property type="entry name" value="ATXR3_C"/>
</dbReference>
<dbReference type="EMBL" id="JAGKQM010000005">
    <property type="protein sequence ID" value="KAH0925848.1"/>
    <property type="molecule type" value="Genomic_DNA"/>
</dbReference>
<dbReference type="InterPro" id="IPR057851">
    <property type="entry name" value="ATXR3_GYF"/>
</dbReference>
<proteinExistence type="predicted"/>
<name>A0ABQ8D9G0_BRANA</name>
<dbReference type="SUPFAM" id="SSF82199">
    <property type="entry name" value="SET domain"/>
    <property type="match status" value="1"/>
</dbReference>
<organism evidence="3 4">
    <name type="scientific">Brassica napus</name>
    <name type="common">Rape</name>
    <dbReference type="NCBI Taxonomy" id="3708"/>
    <lineage>
        <taxon>Eukaryota</taxon>
        <taxon>Viridiplantae</taxon>
        <taxon>Streptophyta</taxon>
        <taxon>Embryophyta</taxon>
        <taxon>Tracheophyta</taxon>
        <taxon>Spermatophyta</taxon>
        <taxon>Magnoliopsida</taxon>
        <taxon>eudicotyledons</taxon>
        <taxon>Gunneridae</taxon>
        <taxon>Pentapetalae</taxon>
        <taxon>rosids</taxon>
        <taxon>malvids</taxon>
        <taxon>Brassicales</taxon>
        <taxon>Brassicaceae</taxon>
        <taxon>Brassiceae</taxon>
        <taxon>Brassica</taxon>
    </lineage>
</organism>
<dbReference type="Proteomes" id="UP000824890">
    <property type="component" value="Unassembled WGS sequence"/>
</dbReference>
<sequence>MEKKTQRRERTQRYRREAKVTERDGHTRRRRFPGETGTKRLGFSESVLGLLSATNFGRWILKHEGGLRTLWVEEELLKVSMSDGGVACMPLLNIMEKLPAVEKTLCGGNNDTKLAANSENGHASISANDDKLPDSQPAQPPKKKKKKIVKKVIRKVMVRKQKQPKQQAVQLPGESQAQTKEHDKKSEPLHENTCNGQLENGGDSGFKDEVEEGELGTMSSHGVLENGEISPVKSLQRSEIEKGEISGESWKKDETANAEFSYMHYDKGYAERRDLSSDKYRKGEERDFRSWRDPSDEIEKGEFIPDKWHKMDTVRDDHSYNRSRRNGSDRGKTWRYEYDYEHERTPPGGRFVNDDFYRRREFRSGNDRATRISSKIVIEDNLHKNEYNDPNGLGKEYSSTVNKLKRHGAEPDSFERKHSYDDYGDYGSSKCRKISDDYSRSLHSDHYSRHSVERPYKDSYSSKTSSLEKYSRKHQDSSFPARAFSDRHGHSPARSDLSPHDRSRYHEHRDRSPLHRERSPYARERSPYIFEKSSHARKRSPHDRSHHHDYRRSPSYSEWSSDRRDGTSNYREDPQSDRNRRNGHREISRKSGVREKGDSQAGTELEHKYRHRDSNGKESASSSKELQGQNILYNNDPVVEKSSICDSSKIPSPCAKGNESVQVSEAPTEELPSMEVDMDICDTPPHEPAKGKESVAADSSLGKWFYLDYYGMENGPAKLSELKALMEQGILFSDHMIKHSDNNRWVTIENATSPTVNLNFPSVVSDAVTRLVNPPEAPGNLLEDIVDAAEAVPMDQEAGYSLPESVSIPDTKEILVEHHEDFQFDKRIASLVEGCTITPGRELETLGEAMQIEVEREETRKFVSPEDITWCYYQVVDQLLGDEASGSSEPKTRDVEELTSENVDGSERDEIGSWLSGRWSCKGGDWIRRDEASQDIYYKKKLVLNDGFPLCLMQKSGHEDPRTHQKDDLYYSRSSSRLELPLWAFSGVDERNQARGVKANVLSVVRLNSLVVNDQVPSIPDPHVKARGREKCSSRHARPSPASSDSKWESVETISQSTSCGSQDLQGCWKTGASVNTPTDRLYTVEDLQLHLGDWFYIDGAGQEQGPLPFSALQILVDKGLIKSHSSVFRKSDKIWVPVTSITKTLETSAKLQGKKPALPSDCQSLVVSELQDFKHSEMDTSLSSFHSMHPQFLGYFRGKLHQLVMKTFKSREFSAAINDVLDTWINGKQSKKETDKYMYHSSEFDLSYPKRARLMAGESGDHSEVDDVFQKDELAFEDLCGDATFHVEGSGSSRTAGIYWDLLDGHALARVFHLLRYDVKSLAFASMTCRHWKATVNSYKDIARQVDLSSLGPNCTDSRLWSIMNTYNTQKIDSVILVGCTNVTSSMLEEVLRLFPHISSVNITGCSQFGDLTLNYKKVSWLKFQHPRSGELRSRLRSLKQTTDVAKSKGLGGDTDDFGNLKDYFDRVEKRDSANQLFRKSLYKRSKLYDARKSSAILSRDARIRRWAVKKSEHGYKRVEEFLASSLRGIMKQNTFDFFTLKVAQIEEKMKNGYYVSHGLKSVKEDISRMCREAIKGRNRGGSKDMNRIIVPFIQLATRLEEVSMVTSSYRRDELMKSWQDGSGFSSASKYNKKLSKSVTEKKFMSRTSDTLGVNGALDYGEYASDREIRRRLSKLNRKSFGSGSETSSELSENDSYSSASASESESDIRSEGRSQDSRVEKYFTSDESFDSVIEEREWGARMTKAGLVPPVTRKYEVIEKYTIVADEEEVQRKMRVSLPEDYAEKLNAQKNGTEELDMELPEVKEYKPRKLLGNEVLEQEVYGIDPYTHNLLLDSMPELDWSLQDKHSFIEDVVLRTLNRQARLFTGSGNTPMVFPLRPVIEELKENAREECDIQTMRMCQGILKAIESRSDDNYVSYRKGLGVVCNKQSGFVVEDFVVEFLGEVYPVWKWFEKQDGIRSLQENKTDPAPEFYNIYLERPKGDADGYDLVVVDAMHKANYASRICHSCRPNCEAKVTAVDGHYQIGIYSVRPIEYGEEITFDYNSVTESKEEYEASVCLCGSQVCRGSYLNLTGEGAFQKVLKEWHGLLDRHKLMLEACILNSVSEEDYLELGRAGLGSCLLGGLPDWVIAYTARLVRFINFERTKLPEEILKHNMEEKRKYFSDVHLDVEKSDAEVQAEGVYNQRLQNLAVTLDKVRYVMRRMFGDPKNAPPPLERLTPEETVSLLWNGDGSLVEELLQCLSPHVEEGIVDELRYKIRAHDPSGSADVLEELQRSLLWLRDEIRDLPCTYKCRNDAAADLIHIYAYTKCFFKVREYKSFVSSPVHISPLDLGAKYAEKLGDSMKEYRKSYGENYCLGQLIYWYEQTNTDPDVTLLKATRGCLSLPDVASFYAKAQKPSKHRVYGPKTVKTMVSQMLKQPQKPWAKDKIWMFKSNPGVFGSPMFDAVLNDASLDRELLQWLRSRRHVFQATWDS</sequence>
<dbReference type="Gene3D" id="2.170.270.10">
    <property type="entry name" value="SET domain"/>
    <property type="match status" value="1"/>
</dbReference>
<comment type="caution">
    <text evidence="3">The sequence shown here is derived from an EMBL/GenBank/DDBJ whole genome shotgun (WGS) entry which is preliminary data.</text>
</comment>
<feature type="compositionally biased region" description="Basic residues" evidence="1">
    <location>
        <begin position="141"/>
        <end position="163"/>
    </location>
</feature>
<feature type="compositionally biased region" description="Basic and acidic residues" evidence="1">
    <location>
        <begin position="1022"/>
        <end position="1033"/>
    </location>
</feature>
<feature type="compositionally biased region" description="Basic and acidic residues" evidence="1">
    <location>
        <begin position="179"/>
        <end position="190"/>
    </location>
</feature>
<dbReference type="Pfam" id="PF25531">
    <property type="entry name" value="GYF_ATXR3"/>
    <property type="match status" value="1"/>
</dbReference>
<feature type="compositionally biased region" description="Basic and acidic residues" evidence="1">
    <location>
        <begin position="560"/>
        <end position="616"/>
    </location>
</feature>
<feature type="region of interest" description="Disordered" evidence="1">
    <location>
        <begin position="1"/>
        <end position="38"/>
    </location>
</feature>
<feature type="region of interest" description="Disordered" evidence="1">
    <location>
        <begin position="643"/>
        <end position="668"/>
    </location>
</feature>
<accession>A0ABQ8D9G0</accession>
<feature type="compositionally biased region" description="Basic and acidic residues" evidence="1">
    <location>
        <begin position="497"/>
        <end position="526"/>
    </location>
</feature>
<feature type="compositionally biased region" description="Low complexity" evidence="1">
    <location>
        <begin position="1681"/>
        <end position="1705"/>
    </location>
</feature>
<dbReference type="CDD" id="cd10531">
    <property type="entry name" value="SET_SETD2-like"/>
    <property type="match status" value="1"/>
</dbReference>
<keyword evidence="4" id="KW-1185">Reference proteome</keyword>
<evidence type="ECO:0000313" key="4">
    <source>
        <dbReference type="Proteomes" id="UP000824890"/>
    </source>
</evidence>